<evidence type="ECO:0000256" key="2">
    <source>
        <dbReference type="SAM" id="SignalP"/>
    </source>
</evidence>
<protein>
    <submittedName>
        <fullName evidence="3">Oidioi.mRNA.OKI2018_I69.chr2.g6994.t1.cds</fullName>
    </submittedName>
</protein>
<feature type="signal peptide" evidence="2">
    <location>
        <begin position="1"/>
        <end position="18"/>
    </location>
</feature>
<reference evidence="3 4" key="1">
    <citation type="submission" date="2021-04" db="EMBL/GenBank/DDBJ databases">
        <authorList>
            <person name="Bliznina A."/>
        </authorList>
    </citation>
    <scope>NUCLEOTIDE SEQUENCE [LARGE SCALE GENOMIC DNA]</scope>
</reference>
<evidence type="ECO:0000313" key="3">
    <source>
        <dbReference type="EMBL" id="CAG5112821.1"/>
    </source>
</evidence>
<feature type="compositionally biased region" description="Low complexity" evidence="1">
    <location>
        <begin position="151"/>
        <end position="163"/>
    </location>
</feature>
<dbReference type="SUPFAM" id="SSF48619">
    <property type="entry name" value="Phospholipase A2, PLA2"/>
    <property type="match status" value="1"/>
</dbReference>
<evidence type="ECO:0000256" key="1">
    <source>
        <dbReference type="SAM" id="MobiDB-lite"/>
    </source>
</evidence>
<organism evidence="3 4">
    <name type="scientific">Oikopleura dioica</name>
    <name type="common">Tunicate</name>
    <dbReference type="NCBI Taxonomy" id="34765"/>
    <lineage>
        <taxon>Eukaryota</taxon>
        <taxon>Metazoa</taxon>
        <taxon>Chordata</taxon>
        <taxon>Tunicata</taxon>
        <taxon>Appendicularia</taxon>
        <taxon>Copelata</taxon>
        <taxon>Oikopleuridae</taxon>
        <taxon>Oikopleura</taxon>
    </lineage>
</organism>
<sequence>MKVFTRLVAISSLVSVFGLKISRSLASTESLYHNILSIYLQFAGLDLNLRDELLNYGCWLQIRNAGQDGMVPGVGEPVDPFDELGRKYQQCIQCIKLDGCDWDSGIAYEVGFNGIRIQCISTDECRVNPCKCDEELAFGLTELTDFASECPSMTTESPMTTTTRQPGSGNGGNGGGSVNPPEMKCCGEYPNRFPFSDKGGRFACCEGATYNTNRNCCSGGEILSLGEC</sequence>
<name>A0ABN7T4R2_OIKDI</name>
<evidence type="ECO:0000313" key="4">
    <source>
        <dbReference type="Proteomes" id="UP001158576"/>
    </source>
</evidence>
<feature type="region of interest" description="Disordered" evidence="1">
    <location>
        <begin position="151"/>
        <end position="174"/>
    </location>
</feature>
<dbReference type="Proteomes" id="UP001158576">
    <property type="component" value="Chromosome 2"/>
</dbReference>
<proteinExistence type="predicted"/>
<feature type="chain" id="PRO_5047041831" evidence="2">
    <location>
        <begin position="19"/>
        <end position="228"/>
    </location>
</feature>
<gene>
    <name evidence="3" type="ORF">OKIOD_LOCUS15759</name>
</gene>
<keyword evidence="2" id="KW-0732">Signal</keyword>
<dbReference type="Gene3D" id="1.20.90.10">
    <property type="entry name" value="Phospholipase A2 domain"/>
    <property type="match status" value="1"/>
</dbReference>
<dbReference type="InterPro" id="IPR036444">
    <property type="entry name" value="PLipase_A2_dom_sf"/>
</dbReference>
<dbReference type="EMBL" id="OU015567">
    <property type="protein sequence ID" value="CAG5112821.1"/>
    <property type="molecule type" value="Genomic_DNA"/>
</dbReference>
<keyword evidence="4" id="KW-1185">Reference proteome</keyword>
<accession>A0ABN7T4R2</accession>